<dbReference type="AlphaFoldDB" id="A0A4Q1HN20"/>
<evidence type="ECO:0000313" key="9">
    <source>
        <dbReference type="Proteomes" id="UP000290849"/>
    </source>
</evidence>
<dbReference type="EC" id="1.6.5.-" evidence="6"/>
<evidence type="ECO:0000313" key="8">
    <source>
        <dbReference type="EMBL" id="RXN91205.1"/>
    </source>
</evidence>
<comment type="similarity">
    <text evidence="6">Belongs to the azoreductase type 1 family.</text>
</comment>
<dbReference type="InterPro" id="IPR003680">
    <property type="entry name" value="Flavodoxin_fold"/>
</dbReference>
<dbReference type="InterPro" id="IPR050104">
    <property type="entry name" value="FMN-dep_NADH:Q_OxRdtase_AzoR1"/>
</dbReference>
<dbReference type="Proteomes" id="UP000290849">
    <property type="component" value="Unassembled WGS sequence"/>
</dbReference>
<dbReference type="PANTHER" id="PTHR43741">
    <property type="entry name" value="FMN-DEPENDENT NADH-AZOREDUCTASE 1"/>
    <property type="match status" value="1"/>
</dbReference>
<keyword evidence="1 6" id="KW-0285">Flavoprotein</keyword>
<dbReference type="PANTHER" id="PTHR43741:SF4">
    <property type="entry name" value="FMN-DEPENDENT NADH:QUINONE OXIDOREDUCTASE"/>
    <property type="match status" value="1"/>
</dbReference>
<keyword evidence="9" id="KW-1185">Reference proteome</keyword>
<dbReference type="OrthoDB" id="9787136at2"/>
<keyword evidence="2 6" id="KW-0288">FMN</keyword>
<proteinExistence type="inferred from homology"/>
<dbReference type="EC" id="1.7.1.17" evidence="6"/>
<evidence type="ECO:0000256" key="5">
    <source>
        <dbReference type="ARBA" id="ARBA00048542"/>
    </source>
</evidence>
<comment type="function">
    <text evidence="6">Quinone reductase that provides resistance to thiol-specific stress caused by electrophilic quinones.</text>
</comment>
<comment type="catalytic activity">
    <reaction evidence="6">
        <text>2 a quinone + NADH + H(+) = 2 a 1,4-benzosemiquinone + NAD(+)</text>
        <dbReference type="Rhea" id="RHEA:65952"/>
        <dbReference type="ChEBI" id="CHEBI:15378"/>
        <dbReference type="ChEBI" id="CHEBI:57540"/>
        <dbReference type="ChEBI" id="CHEBI:57945"/>
        <dbReference type="ChEBI" id="CHEBI:132124"/>
        <dbReference type="ChEBI" id="CHEBI:134225"/>
    </reaction>
</comment>
<dbReference type="GO" id="GO:0009055">
    <property type="term" value="F:electron transfer activity"/>
    <property type="evidence" value="ECO:0007669"/>
    <property type="project" value="UniProtKB-UniRule"/>
</dbReference>
<dbReference type="EMBL" id="PYAL01000002">
    <property type="protein sequence ID" value="RXN91205.1"/>
    <property type="molecule type" value="Genomic_DNA"/>
</dbReference>
<dbReference type="InterPro" id="IPR029039">
    <property type="entry name" value="Flavoprotein-like_sf"/>
</dbReference>
<evidence type="ECO:0000256" key="3">
    <source>
        <dbReference type="ARBA" id="ARBA00023002"/>
    </source>
</evidence>
<dbReference type="GO" id="GO:0016655">
    <property type="term" value="F:oxidoreductase activity, acting on NAD(P)H, quinone or similar compound as acceptor"/>
    <property type="evidence" value="ECO:0007669"/>
    <property type="project" value="InterPro"/>
</dbReference>
<feature type="binding site" evidence="6">
    <location>
        <begin position="14"/>
        <end position="16"/>
    </location>
    <ligand>
        <name>FMN</name>
        <dbReference type="ChEBI" id="CHEBI:58210"/>
    </ligand>
</feature>
<dbReference type="InterPro" id="IPR023048">
    <property type="entry name" value="NADH:quinone_OxRdtase_FMN_depd"/>
</dbReference>
<gene>
    <name evidence="6" type="primary">azoR</name>
    <name evidence="8" type="ORF">C7R54_08475</name>
</gene>
<feature type="domain" description="Flavodoxin-like fold" evidence="7">
    <location>
        <begin position="1"/>
        <end position="195"/>
    </location>
</feature>
<keyword evidence="4 6" id="KW-0520">NAD</keyword>
<evidence type="ECO:0000256" key="2">
    <source>
        <dbReference type="ARBA" id="ARBA00022643"/>
    </source>
</evidence>
<sequence length="217" mass="23231">MRILHIDCSPREASHSREISAAIVARLRAMHPQASVLRRDLGRDPLPHADAGYAIALSTPEALAAAEATDATRLSEQLIGEIESADVLVIGTPMNNFTVPSVLKAWIDQVLRVGRTIGMAPTGEKIGLLRDKPVYIAIASGGVFSGERARQPDFLTPYLTAAFGCIGLTMLQFLCLQATAFRDDGELAADRQALIETLDTSSLDARAHGSQRQVASA</sequence>
<accession>A0A4Q1HN20</accession>
<protein>
    <recommendedName>
        <fullName evidence="6">FMN dependent NADH:quinone oxidoreductase</fullName>
        <ecNumber evidence="6">1.6.5.-</ecNumber>
    </recommendedName>
    <alternativeName>
        <fullName evidence="6">Azo-dye reductase</fullName>
    </alternativeName>
    <alternativeName>
        <fullName evidence="6">FMN-dependent NADH-azo compound oxidoreductase</fullName>
    </alternativeName>
    <alternativeName>
        <fullName evidence="6">FMN-dependent NADH-azoreductase</fullName>
        <ecNumber evidence="6">1.7.1.17</ecNumber>
    </alternativeName>
</protein>
<comment type="subunit">
    <text evidence="6">Homodimer.</text>
</comment>
<comment type="function">
    <text evidence="6">Also exhibits azoreductase activity. Catalyzes the reductive cleavage of the azo bond in aromatic azo compounds to the corresponding amines.</text>
</comment>
<name>A0A4Q1HN20_9BURK</name>
<evidence type="ECO:0000259" key="7">
    <source>
        <dbReference type="Pfam" id="PF02525"/>
    </source>
</evidence>
<comment type="catalytic activity">
    <reaction evidence="5">
        <text>N,N-dimethyl-1,4-phenylenediamine + anthranilate + 2 NAD(+) = 2-(4-dimethylaminophenyl)diazenylbenzoate + 2 NADH + 2 H(+)</text>
        <dbReference type="Rhea" id="RHEA:55872"/>
        <dbReference type="ChEBI" id="CHEBI:15378"/>
        <dbReference type="ChEBI" id="CHEBI:15783"/>
        <dbReference type="ChEBI" id="CHEBI:16567"/>
        <dbReference type="ChEBI" id="CHEBI:57540"/>
        <dbReference type="ChEBI" id="CHEBI:57945"/>
        <dbReference type="ChEBI" id="CHEBI:71579"/>
        <dbReference type="EC" id="1.7.1.17"/>
    </reaction>
    <physiologicalReaction direction="right-to-left" evidence="5">
        <dbReference type="Rhea" id="RHEA:55874"/>
    </physiologicalReaction>
</comment>
<dbReference type="SUPFAM" id="SSF52218">
    <property type="entry name" value="Flavoproteins"/>
    <property type="match status" value="1"/>
</dbReference>
<dbReference type="GO" id="GO:0016652">
    <property type="term" value="F:oxidoreductase activity, acting on NAD(P)H as acceptor"/>
    <property type="evidence" value="ECO:0007669"/>
    <property type="project" value="UniProtKB-UniRule"/>
</dbReference>
<organism evidence="8 9">
    <name type="scientific">Achromobacter aloeverae</name>
    <dbReference type="NCBI Taxonomy" id="1750518"/>
    <lineage>
        <taxon>Bacteria</taxon>
        <taxon>Pseudomonadati</taxon>
        <taxon>Pseudomonadota</taxon>
        <taxon>Betaproteobacteria</taxon>
        <taxon>Burkholderiales</taxon>
        <taxon>Alcaligenaceae</taxon>
        <taxon>Achromobacter</taxon>
    </lineage>
</organism>
<evidence type="ECO:0000256" key="1">
    <source>
        <dbReference type="ARBA" id="ARBA00022630"/>
    </source>
</evidence>
<dbReference type="Gene3D" id="3.40.50.360">
    <property type="match status" value="1"/>
</dbReference>
<feature type="binding site" evidence="6">
    <location>
        <position position="9"/>
    </location>
    <ligand>
        <name>FMN</name>
        <dbReference type="ChEBI" id="CHEBI:58210"/>
    </ligand>
</feature>
<evidence type="ECO:0000256" key="6">
    <source>
        <dbReference type="HAMAP-Rule" id="MF_01216"/>
    </source>
</evidence>
<dbReference type="HAMAP" id="MF_01216">
    <property type="entry name" value="Azoreductase_type1"/>
    <property type="match status" value="1"/>
</dbReference>
<dbReference type="Pfam" id="PF02525">
    <property type="entry name" value="Flavodoxin_2"/>
    <property type="match status" value="1"/>
</dbReference>
<comment type="caution">
    <text evidence="6">Lacks conserved residue(s) required for the propagation of feature annotation.</text>
</comment>
<reference evidence="8 9" key="1">
    <citation type="journal article" date="2017" name="Int. J. Syst. Evol. Microbiol.">
        <title>Achromobacter aloeverae sp. nov., isolated from the root of Aloe vera (L.) Burm.f.</title>
        <authorList>
            <person name="Kuncharoen N."/>
            <person name="Muramatsu Y."/>
            <person name="Shibata C."/>
            <person name="Kamakura Y."/>
            <person name="Nakagawa Y."/>
            <person name="Tanasupawat S."/>
        </authorList>
    </citation>
    <scope>NUCLEOTIDE SEQUENCE [LARGE SCALE GENOMIC DNA]</scope>
    <source>
        <strain evidence="8 9">AVA-1</strain>
    </source>
</reference>
<keyword evidence="3 6" id="KW-0560">Oxidoreductase</keyword>
<comment type="cofactor">
    <cofactor evidence="6">
        <name>FMN</name>
        <dbReference type="ChEBI" id="CHEBI:58210"/>
    </cofactor>
    <text evidence="6">Binds 1 FMN per subunit.</text>
</comment>
<dbReference type="GO" id="GO:0010181">
    <property type="term" value="F:FMN binding"/>
    <property type="evidence" value="ECO:0007669"/>
    <property type="project" value="UniProtKB-UniRule"/>
</dbReference>
<dbReference type="RefSeq" id="WP_129149759.1">
    <property type="nucleotide sequence ID" value="NZ_JBHSDO010000013.1"/>
</dbReference>
<evidence type="ECO:0000256" key="4">
    <source>
        <dbReference type="ARBA" id="ARBA00023027"/>
    </source>
</evidence>
<comment type="caution">
    <text evidence="8">The sequence shown here is derived from an EMBL/GenBank/DDBJ whole genome shotgun (WGS) entry which is preliminary data.</text>
</comment>